<comment type="caution">
    <text evidence="2">The sequence shown here is derived from an EMBL/GenBank/DDBJ whole genome shotgun (WGS) entry which is preliminary data.</text>
</comment>
<dbReference type="Proteomes" id="UP000746471">
    <property type="component" value="Unassembled WGS sequence"/>
</dbReference>
<evidence type="ECO:0000313" key="3">
    <source>
        <dbReference type="Proteomes" id="UP000746471"/>
    </source>
</evidence>
<reference evidence="2 3" key="1">
    <citation type="submission" date="2021-05" db="EMBL/GenBank/DDBJ databases">
        <title>Fusibacter ferrireducens sp. nov., an anaerobic, sulfur- and Fe-reducing bacterium isolated from the mangrove sediment.</title>
        <authorList>
            <person name="Qiu D."/>
        </authorList>
    </citation>
    <scope>NUCLEOTIDE SEQUENCE [LARGE SCALE GENOMIC DNA]</scope>
    <source>
        <strain evidence="2 3">DSM 12116</strain>
    </source>
</reference>
<organism evidence="2 3">
    <name type="scientific">Fusibacter paucivorans</name>
    <dbReference type="NCBI Taxonomy" id="76009"/>
    <lineage>
        <taxon>Bacteria</taxon>
        <taxon>Bacillati</taxon>
        <taxon>Bacillota</taxon>
        <taxon>Clostridia</taxon>
        <taxon>Eubacteriales</taxon>
        <taxon>Eubacteriales Family XII. Incertae Sedis</taxon>
        <taxon>Fusibacter</taxon>
    </lineage>
</organism>
<feature type="transmembrane region" description="Helical" evidence="1">
    <location>
        <begin position="7"/>
        <end position="30"/>
    </location>
</feature>
<protein>
    <submittedName>
        <fullName evidence="2">Uncharacterized protein</fullName>
    </submittedName>
</protein>
<sequence length="190" mass="21851">MTKKRTTAAMIMIAIIVGLILWTSGIFFIVDRQTSPNGRITVTVYSQNMTALFPKNNGFTIKTSGDFKGTKIYLDGSAFENMWWSPDSRYQVITTFNHDNRLLELRDYKNNNNTNLNAVINMSMSSLDTFTDFMTAPEHWETLQFEFIKWQELQGTMTVAFKFKDLTDQLQKGTLDYNCETGAISEIVFQ</sequence>
<proteinExistence type="predicted"/>
<gene>
    <name evidence="2" type="ORF">KHM83_14785</name>
</gene>
<dbReference type="RefSeq" id="WP_213237811.1">
    <property type="nucleotide sequence ID" value="NZ_JAHBCL010000028.1"/>
</dbReference>
<dbReference type="EMBL" id="JAHBCL010000028">
    <property type="protein sequence ID" value="MBS7527949.1"/>
    <property type="molecule type" value="Genomic_DNA"/>
</dbReference>
<name>A0ABS5PS04_9FIRM</name>
<keyword evidence="1" id="KW-1133">Transmembrane helix</keyword>
<keyword evidence="1" id="KW-0472">Membrane</keyword>
<keyword evidence="3" id="KW-1185">Reference proteome</keyword>
<keyword evidence="1" id="KW-0812">Transmembrane</keyword>
<accession>A0ABS5PS04</accession>
<evidence type="ECO:0000313" key="2">
    <source>
        <dbReference type="EMBL" id="MBS7527949.1"/>
    </source>
</evidence>
<evidence type="ECO:0000256" key="1">
    <source>
        <dbReference type="SAM" id="Phobius"/>
    </source>
</evidence>